<feature type="domain" description="Band 7" evidence="8">
    <location>
        <begin position="23"/>
        <end position="192"/>
    </location>
</feature>
<feature type="transmembrane region" description="Helical" evidence="7">
    <location>
        <begin position="6"/>
        <end position="26"/>
    </location>
</feature>
<dbReference type="CDD" id="cd03399">
    <property type="entry name" value="SPFH_flotillin"/>
    <property type="match status" value="1"/>
</dbReference>
<evidence type="ECO:0000256" key="6">
    <source>
        <dbReference type="SAM" id="Coils"/>
    </source>
</evidence>
<feature type="transmembrane region" description="Helical" evidence="7">
    <location>
        <begin position="38"/>
        <end position="57"/>
    </location>
</feature>
<dbReference type="AlphaFoldDB" id="A0A8J8B875"/>
<dbReference type="InterPro" id="IPR027705">
    <property type="entry name" value="Flotillin_fam"/>
</dbReference>
<dbReference type="PANTHER" id="PTHR13806">
    <property type="entry name" value="FLOTILLIN-RELATED"/>
    <property type="match status" value="1"/>
</dbReference>
<dbReference type="SUPFAM" id="SSF117892">
    <property type="entry name" value="Band 7/SPFH domain"/>
    <property type="match status" value="1"/>
</dbReference>
<dbReference type="Proteomes" id="UP000681356">
    <property type="component" value="Unassembled WGS sequence"/>
</dbReference>
<comment type="similarity">
    <text evidence="3">Belongs to the band 7/mec-2 family. Flotillin subfamily.</text>
</comment>
<dbReference type="PANTHER" id="PTHR13806:SF31">
    <property type="entry name" value="FLOTILLIN-LIKE PROTEIN 1-RELATED"/>
    <property type="match status" value="1"/>
</dbReference>
<keyword evidence="6" id="KW-0175">Coiled coil</keyword>
<keyword evidence="5 7" id="KW-0472">Membrane</keyword>
<dbReference type="GO" id="GO:0005886">
    <property type="term" value="C:plasma membrane"/>
    <property type="evidence" value="ECO:0007669"/>
    <property type="project" value="UniProtKB-SubCell"/>
</dbReference>
<dbReference type="RefSeq" id="WP_212536437.1">
    <property type="nucleotide sequence ID" value="NZ_JAGTUU010000004.1"/>
</dbReference>
<dbReference type="InterPro" id="IPR036013">
    <property type="entry name" value="Band_7/SPFH_dom_sf"/>
</dbReference>
<evidence type="ECO:0000259" key="8">
    <source>
        <dbReference type="SMART" id="SM00244"/>
    </source>
</evidence>
<dbReference type="Gene3D" id="3.30.479.30">
    <property type="entry name" value="Band 7 domain"/>
    <property type="match status" value="1"/>
</dbReference>
<gene>
    <name evidence="9" type="ORF">KB874_09950</name>
</gene>
<dbReference type="EMBL" id="JAGTUU010000004">
    <property type="protein sequence ID" value="MBS0124459.1"/>
    <property type="molecule type" value="Genomic_DNA"/>
</dbReference>
<dbReference type="Pfam" id="PF01145">
    <property type="entry name" value="Band_7"/>
    <property type="match status" value="1"/>
</dbReference>
<reference evidence="9" key="1">
    <citation type="submission" date="2021-04" db="EMBL/GenBank/DDBJ databases">
        <authorList>
            <person name="Yoon J."/>
        </authorList>
    </citation>
    <scope>NUCLEOTIDE SEQUENCE</scope>
    <source>
        <strain evidence="9">KMU-90</strain>
    </source>
</reference>
<dbReference type="InterPro" id="IPR001107">
    <property type="entry name" value="Band_7"/>
</dbReference>
<evidence type="ECO:0000256" key="3">
    <source>
        <dbReference type="ARBA" id="ARBA00007161"/>
    </source>
</evidence>
<evidence type="ECO:0000313" key="9">
    <source>
        <dbReference type="EMBL" id="MBS0124459.1"/>
    </source>
</evidence>
<evidence type="ECO:0000256" key="4">
    <source>
        <dbReference type="ARBA" id="ARBA00022475"/>
    </source>
</evidence>
<dbReference type="InterPro" id="IPR031905">
    <property type="entry name" value="Flotillin_C"/>
</dbReference>
<dbReference type="SMART" id="SM00244">
    <property type="entry name" value="PHB"/>
    <property type="match status" value="1"/>
</dbReference>
<evidence type="ECO:0000313" key="10">
    <source>
        <dbReference type="Proteomes" id="UP000681356"/>
    </source>
</evidence>
<keyword evidence="7" id="KW-0812">Transmembrane</keyword>
<evidence type="ECO:0000256" key="7">
    <source>
        <dbReference type="SAM" id="Phobius"/>
    </source>
</evidence>
<evidence type="ECO:0000256" key="2">
    <source>
        <dbReference type="ARBA" id="ARBA00004236"/>
    </source>
</evidence>
<accession>A0A8J8B875</accession>
<name>A0A8J8B875_9RHOB</name>
<feature type="coiled-coil region" evidence="6">
    <location>
        <begin position="199"/>
        <end position="288"/>
    </location>
</feature>
<evidence type="ECO:0000256" key="5">
    <source>
        <dbReference type="ARBA" id="ARBA00023136"/>
    </source>
</evidence>
<keyword evidence="10" id="KW-1185">Reference proteome</keyword>
<keyword evidence="4" id="KW-1003">Cell membrane</keyword>
<comment type="subcellular location">
    <subcellularLocation>
        <location evidence="2">Cell membrane</location>
    </subcellularLocation>
    <subcellularLocation>
        <location evidence="1">Membrane</location>
        <topology evidence="1">Single-pass membrane protein</topology>
    </subcellularLocation>
</comment>
<keyword evidence="7" id="KW-1133">Transmembrane helix</keyword>
<dbReference type="Pfam" id="PF15975">
    <property type="entry name" value="Flot"/>
    <property type="match status" value="1"/>
</dbReference>
<protein>
    <submittedName>
        <fullName evidence="9">Flotillin</fullName>
    </submittedName>
</protein>
<proteinExistence type="inferred from homology"/>
<organism evidence="9 10">
    <name type="scientific">Thetidibacter halocola</name>
    <dbReference type="NCBI Taxonomy" id="2827239"/>
    <lineage>
        <taxon>Bacteria</taxon>
        <taxon>Pseudomonadati</taxon>
        <taxon>Pseudomonadota</taxon>
        <taxon>Alphaproteobacteria</taxon>
        <taxon>Rhodobacterales</taxon>
        <taxon>Roseobacteraceae</taxon>
        <taxon>Thetidibacter</taxon>
    </lineage>
</organism>
<sequence length="548" mass="58853">MSGLLTTLVVLVVLAIVVVVILARLYRKATREVSLIRTGLGGQRIIMAGGAIALPYFHEVTEVNMRTLRLEVKRSGEDSLITKDRLRVDIAASFSVAVEAAEAAIAKAAQTLGDRTFNADRLRDVVEGKLVDALRAVAAKMTLDELHEGRAEFVREVRGLIADDLGENGLRLQSVSLTALDQTPFAALDENNVFNAVGMRKLAEVIAKSKKERAQIDAETSVAVSLAAMEATRRTLEIERDEQQARIAQHQEIETLKAAQTAEIARRRADAEREAEAARIGKEKAVKEAEVARDRAVRAAEIARDLEVQASQIAKEMDLQLKEQDRQIKIAEKARAESAARAAADVARAEAAKAEASIATAHRLAEAERAKMLALLSAQEKAEAESARLLTLAKAERAASVDHAAARMEAAKADADADRQRSAARRESLLAEAEGTRALHEAENVLGDRLIQMKEELARIETLPKALAEMVKPAEKIESIRIHNVTGLGGTGAGGSGSGEGKTPVNQALDSILGMAVQLPALKTLGDELGLSMGGAMKAVKKDEDAKD</sequence>
<evidence type="ECO:0000256" key="1">
    <source>
        <dbReference type="ARBA" id="ARBA00004167"/>
    </source>
</evidence>
<comment type="caution">
    <text evidence="9">The sequence shown here is derived from an EMBL/GenBank/DDBJ whole genome shotgun (WGS) entry which is preliminary data.</text>
</comment>
<feature type="coiled-coil region" evidence="6">
    <location>
        <begin position="314"/>
        <end position="341"/>
    </location>
</feature>